<dbReference type="Proteomes" id="UP000469949">
    <property type="component" value="Unassembled WGS sequence"/>
</dbReference>
<dbReference type="InterPro" id="IPR041375">
    <property type="entry name" value="VapC45_PIN-like"/>
</dbReference>
<dbReference type="RefSeq" id="WP_012453996.1">
    <property type="nucleotide sequence ID" value="NZ_JAQYXN010000001.1"/>
</dbReference>
<accession>A0A177I2L7</accession>
<evidence type="ECO:0000259" key="1">
    <source>
        <dbReference type="Pfam" id="PF18478"/>
    </source>
</evidence>
<reference evidence="2 3" key="1">
    <citation type="submission" date="2019-10" db="EMBL/GenBank/DDBJ databases">
        <title>Draft Genome Sequence of the Caffeine Degrading Methylotroph Methylorubrum populi PINKEL.</title>
        <authorList>
            <person name="Dawson S.C."/>
            <person name="Zhang X."/>
            <person name="Wright M.E."/>
            <person name="Sharma G."/>
            <person name="Langner J.T."/>
            <person name="Ditty J.L."/>
            <person name="Subuyuj G.A."/>
        </authorList>
    </citation>
    <scope>NUCLEOTIDE SEQUENCE [LARGE SCALE GENOMIC DNA]</scope>
    <source>
        <strain evidence="2 3">Pinkel</strain>
    </source>
</reference>
<evidence type="ECO:0000313" key="2">
    <source>
        <dbReference type="EMBL" id="KAB7785630.1"/>
    </source>
</evidence>
<evidence type="ECO:0000313" key="3">
    <source>
        <dbReference type="Proteomes" id="UP000469949"/>
    </source>
</evidence>
<name>A0A177I2L7_9HYPH</name>
<gene>
    <name evidence="2" type="ORF">F8B43_2131</name>
</gene>
<protein>
    <recommendedName>
        <fullName evidence="1">VapC45 PIN like domain-containing protein</fullName>
    </recommendedName>
</protein>
<dbReference type="EMBL" id="WEKV01000009">
    <property type="protein sequence ID" value="KAB7785630.1"/>
    <property type="molecule type" value="Genomic_DNA"/>
</dbReference>
<proteinExistence type="predicted"/>
<dbReference type="AlphaFoldDB" id="A0A177I2L7"/>
<dbReference type="Pfam" id="PF18478">
    <property type="entry name" value="PIN_10"/>
    <property type="match status" value="1"/>
</dbReference>
<comment type="caution">
    <text evidence="2">The sequence shown here is derived from an EMBL/GenBank/DDBJ whole genome shotgun (WGS) entry which is preliminary data.</text>
</comment>
<feature type="domain" description="VapC45 PIN like" evidence="1">
    <location>
        <begin position="4"/>
        <end position="88"/>
    </location>
</feature>
<sequence length="137" mass="15414">MSIRVFFDNCTSPVLAETVGGYLKHLGQRADHIRDLPCGRHASDFEWIAYLAGTGDEWLTVTGDGRLHKNKAERAAFRQAGLKGIVLAPAYQRTPLNQQASFLIWRWPEIQSLLKLAPPFLFEVPMRNASGIRQLPL</sequence>
<organism evidence="2 3">
    <name type="scientific">Methylorubrum populi</name>
    <dbReference type="NCBI Taxonomy" id="223967"/>
    <lineage>
        <taxon>Bacteria</taxon>
        <taxon>Pseudomonadati</taxon>
        <taxon>Pseudomonadota</taxon>
        <taxon>Alphaproteobacteria</taxon>
        <taxon>Hyphomicrobiales</taxon>
        <taxon>Methylobacteriaceae</taxon>
        <taxon>Methylorubrum</taxon>
    </lineage>
</organism>